<feature type="region of interest" description="Disordered" evidence="1">
    <location>
        <begin position="186"/>
        <end position="205"/>
    </location>
</feature>
<evidence type="ECO:0000256" key="1">
    <source>
        <dbReference type="SAM" id="MobiDB-lite"/>
    </source>
</evidence>
<dbReference type="Proteomes" id="UP000241818">
    <property type="component" value="Unassembled WGS sequence"/>
</dbReference>
<dbReference type="STRING" id="857342.A0A2T3B7R4"/>
<dbReference type="GeneID" id="36574476"/>
<dbReference type="EMBL" id="KZ679008">
    <property type="protein sequence ID" value="PSS22909.1"/>
    <property type="molecule type" value="Genomic_DNA"/>
</dbReference>
<feature type="compositionally biased region" description="Low complexity" evidence="1">
    <location>
        <begin position="52"/>
        <end position="99"/>
    </location>
</feature>
<proteinExistence type="predicted"/>
<keyword evidence="3" id="KW-1185">Reference proteome</keyword>
<gene>
    <name evidence="2" type="ORF">M430DRAFT_33578</name>
</gene>
<sequence length="334" mass="35533">MSDDKGKGRAHHDKDAKGTRPDEPPPQDPSLVSRVAGSASGLARSAFARPSGNELSESAAAALANAGKGQSSSTGTGGSSTWAESSRASQQPSYQASASNAFRAGHSEEHARQAEAEFSSFLDGIDSFTPSQNPGDIHSGGLGGGFGEVWARSQRTGDAISSRPVGYRTVAEQESHDGEEVISILSAPGDIHDPFEAPPEDDEDYDWGLSQEQITQLRAMTKDILPPPEPHIPISPENPLNLVPNFEGMDLGATAVTSQMHPGIDGQQLAAREAWREQWGDVLTRYTDEVWGGLLPLVKEARKEVEELQSSEPAAGQTKAIRRLGAILGHLQKK</sequence>
<dbReference type="InParanoid" id="A0A2T3B7R4"/>
<protein>
    <submittedName>
        <fullName evidence="2">Uncharacterized protein</fullName>
    </submittedName>
</protein>
<dbReference type="AlphaFoldDB" id="A0A2T3B7R4"/>
<feature type="region of interest" description="Disordered" evidence="1">
    <location>
        <begin position="1"/>
        <end position="150"/>
    </location>
</feature>
<reference evidence="2 3" key="1">
    <citation type="journal article" date="2018" name="New Phytol.">
        <title>Comparative genomics and transcriptomics depict ericoid mycorrhizal fungi as versatile saprotrophs and plant mutualists.</title>
        <authorList>
            <person name="Martino E."/>
            <person name="Morin E."/>
            <person name="Grelet G.A."/>
            <person name="Kuo A."/>
            <person name="Kohler A."/>
            <person name="Daghino S."/>
            <person name="Barry K.W."/>
            <person name="Cichocki N."/>
            <person name="Clum A."/>
            <person name="Dockter R.B."/>
            <person name="Hainaut M."/>
            <person name="Kuo R.C."/>
            <person name="LaButti K."/>
            <person name="Lindahl B.D."/>
            <person name="Lindquist E.A."/>
            <person name="Lipzen A."/>
            <person name="Khouja H.R."/>
            <person name="Magnuson J."/>
            <person name="Murat C."/>
            <person name="Ohm R.A."/>
            <person name="Singer S.W."/>
            <person name="Spatafora J.W."/>
            <person name="Wang M."/>
            <person name="Veneault-Fourrey C."/>
            <person name="Henrissat B."/>
            <person name="Grigoriev I.V."/>
            <person name="Martin F.M."/>
            <person name="Perotto S."/>
        </authorList>
    </citation>
    <scope>NUCLEOTIDE SEQUENCE [LARGE SCALE GENOMIC DNA]</scope>
    <source>
        <strain evidence="2 3">ATCC 22711</strain>
    </source>
</reference>
<accession>A0A2T3B7R4</accession>
<dbReference type="RefSeq" id="XP_024722955.1">
    <property type="nucleotide sequence ID" value="XM_024866395.1"/>
</dbReference>
<name>A0A2T3B7R4_AMORE</name>
<organism evidence="2 3">
    <name type="scientific">Amorphotheca resinae ATCC 22711</name>
    <dbReference type="NCBI Taxonomy" id="857342"/>
    <lineage>
        <taxon>Eukaryota</taxon>
        <taxon>Fungi</taxon>
        <taxon>Dikarya</taxon>
        <taxon>Ascomycota</taxon>
        <taxon>Pezizomycotina</taxon>
        <taxon>Leotiomycetes</taxon>
        <taxon>Helotiales</taxon>
        <taxon>Amorphothecaceae</taxon>
        <taxon>Amorphotheca</taxon>
    </lineage>
</organism>
<evidence type="ECO:0000313" key="2">
    <source>
        <dbReference type="EMBL" id="PSS22909.1"/>
    </source>
</evidence>
<feature type="compositionally biased region" description="Basic and acidic residues" evidence="1">
    <location>
        <begin position="105"/>
        <end position="115"/>
    </location>
</feature>
<dbReference type="OrthoDB" id="5337545at2759"/>
<evidence type="ECO:0000313" key="3">
    <source>
        <dbReference type="Proteomes" id="UP000241818"/>
    </source>
</evidence>
<feature type="compositionally biased region" description="Basic and acidic residues" evidence="1">
    <location>
        <begin position="1"/>
        <end position="23"/>
    </location>
</feature>
<feature type="compositionally biased region" description="Gly residues" evidence="1">
    <location>
        <begin position="138"/>
        <end position="147"/>
    </location>
</feature>